<dbReference type="InterPro" id="IPR050955">
    <property type="entry name" value="Plant_Biomass_Hydrol_Est"/>
</dbReference>
<evidence type="ECO:0000313" key="7">
    <source>
        <dbReference type="Proteomes" id="UP000054279"/>
    </source>
</evidence>
<dbReference type="GO" id="GO:0005576">
    <property type="term" value="C:extracellular region"/>
    <property type="evidence" value="ECO:0007669"/>
    <property type="project" value="UniProtKB-SubCell"/>
</dbReference>
<gene>
    <name evidence="6" type="ORF">M422DRAFT_172209</name>
</gene>
<dbReference type="EC" id="3.1.1.-" evidence="4"/>
<keyword evidence="7" id="KW-1185">Reference proteome</keyword>
<reference evidence="6 7" key="1">
    <citation type="submission" date="2014-06" db="EMBL/GenBank/DDBJ databases">
        <title>Evolutionary Origins and Diversification of the Mycorrhizal Mutualists.</title>
        <authorList>
            <consortium name="DOE Joint Genome Institute"/>
            <consortium name="Mycorrhizal Genomics Consortium"/>
            <person name="Kohler A."/>
            <person name="Kuo A."/>
            <person name="Nagy L.G."/>
            <person name="Floudas D."/>
            <person name="Copeland A."/>
            <person name="Barry K.W."/>
            <person name="Cichocki N."/>
            <person name="Veneault-Fourrey C."/>
            <person name="LaButti K."/>
            <person name="Lindquist E.A."/>
            <person name="Lipzen A."/>
            <person name="Lundell T."/>
            <person name="Morin E."/>
            <person name="Murat C."/>
            <person name="Riley R."/>
            <person name="Ohm R."/>
            <person name="Sun H."/>
            <person name="Tunlid A."/>
            <person name="Henrissat B."/>
            <person name="Grigoriev I.V."/>
            <person name="Hibbett D.S."/>
            <person name="Martin F."/>
        </authorList>
    </citation>
    <scope>NUCLEOTIDE SEQUENCE [LARGE SCALE GENOMIC DNA]</scope>
    <source>
        <strain evidence="6 7">SS14</strain>
    </source>
</reference>
<evidence type="ECO:0000313" key="6">
    <source>
        <dbReference type="EMBL" id="KIJ41404.1"/>
    </source>
</evidence>
<sequence length="364" mass="38306">MVLLFISFLSLLTTVYGLTSSLQQVNNWSTASTNPTGVGMYLYKPTKVITPTPILVAAHYCGGTAQAYFSGTQYAALADTYGYLVIYPNAPAAGSCWDVNTNATLSHNGGGDSLGIVSMVRYAVSNLGGDVNRAYITGTSSGAMMTNVLIGAYPDVFKGGSAFSGVPFGCFAGPYAWSTQCAMGELTMTPQQWGDLVRNAYPSYTGPRPKMQVWHGTADTTLYPQNFQEEVKQWTNVLNYSMTAQETNANDPLPGYTRSIYGPSFQAILAQGVGHTVPEQANDVLTYFGLNAASPAPTTTITITGPSSPASTISVPPATTVPPPTGGPTAAHWAQCGGIGFTGPTVCASPYTCQASNAYWSQCL</sequence>
<evidence type="ECO:0000256" key="3">
    <source>
        <dbReference type="ARBA" id="ARBA00022801"/>
    </source>
</evidence>
<dbReference type="OrthoDB" id="2425929at2759"/>
<keyword evidence="4" id="KW-0119">Carbohydrate metabolism</keyword>
<dbReference type="NCBIfam" id="TIGR01840">
    <property type="entry name" value="esterase_phb"/>
    <property type="match status" value="1"/>
</dbReference>
<name>A0A0C9V3B2_SPHS4</name>
<dbReference type="Pfam" id="PF00734">
    <property type="entry name" value="CBM_1"/>
    <property type="match status" value="1"/>
</dbReference>
<evidence type="ECO:0000256" key="2">
    <source>
        <dbReference type="ARBA" id="ARBA00022729"/>
    </source>
</evidence>
<dbReference type="PANTHER" id="PTHR43037">
    <property type="entry name" value="UNNAMED PRODUCT-RELATED"/>
    <property type="match status" value="1"/>
</dbReference>
<accession>A0A0C9V3B2</accession>
<dbReference type="SUPFAM" id="SSF53474">
    <property type="entry name" value="alpha/beta-Hydrolases"/>
    <property type="match status" value="2"/>
</dbReference>
<feature type="domain" description="CBM1" evidence="5">
    <location>
        <begin position="328"/>
        <end position="364"/>
    </location>
</feature>
<dbReference type="Pfam" id="PF10503">
    <property type="entry name" value="Esterase_PHB"/>
    <property type="match status" value="1"/>
</dbReference>
<dbReference type="GO" id="GO:0052689">
    <property type="term" value="F:carboxylic ester hydrolase activity"/>
    <property type="evidence" value="ECO:0007669"/>
    <property type="project" value="UniProtKB-KW"/>
</dbReference>
<keyword evidence="4" id="KW-0964">Secreted</keyword>
<comment type="similarity">
    <text evidence="4">Belongs to the carbohydrate esterase 1 (CE1) family.</text>
</comment>
<keyword evidence="3 4" id="KW-0378">Hydrolase</keyword>
<dbReference type="PROSITE" id="PS51164">
    <property type="entry name" value="CBM1_2"/>
    <property type="match status" value="1"/>
</dbReference>
<dbReference type="AlphaFoldDB" id="A0A0C9V3B2"/>
<dbReference type="GO" id="GO:0045493">
    <property type="term" value="P:xylan catabolic process"/>
    <property type="evidence" value="ECO:0007669"/>
    <property type="project" value="UniProtKB-UniRule"/>
</dbReference>
<dbReference type="InterPro" id="IPR029058">
    <property type="entry name" value="AB_hydrolase_fold"/>
</dbReference>
<feature type="signal peptide" evidence="4">
    <location>
        <begin position="1"/>
        <end position="17"/>
    </location>
</feature>
<keyword evidence="1 4" id="KW-0719">Serine esterase</keyword>
<evidence type="ECO:0000256" key="4">
    <source>
        <dbReference type="RuleBase" id="RU367147"/>
    </source>
</evidence>
<evidence type="ECO:0000256" key="1">
    <source>
        <dbReference type="ARBA" id="ARBA00022487"/>
    </source>
</evidence>
<dbReference type="PANTHER" id="PTHR43037:SF5">
    <property type="entry name" value="FERULOYL ESTERASE"/>
    <property type="match status" value="1"/>
</dbReference>
<dbReference type="EMBL" id="KN837137">
    <property type="protein sequence ID" value="KIJ41404.1"/>
    <property type="molecule type" value="Genomic_DNA"/>
</dbReference>
<organism evidence="6 7">
    <name type="scientific">Sphaerobolus stellatus (strain SS14)</name>
    <dbReference type="NCBI Taxonomy" id="990650"/>
    <lineage>
        <taxon>Eukaryota</taxon>
        <taxon>Fungi</taxon>
        <taxon>Dikarya</taxon>
        <taxon>Basidiomycota</taxon>
        <taxon>Agaricomycotina</taxon>
        <taxon>Agaricomycetes</taxon>
        <taxon>Phallomycetidae</taxon>
        <taxon>Geastrales</taxon>
        <taxon>Sphaerobolaceae</taxon>
        <taxon>Sphaerobolus</taxon>
    </lineage>
</organism>
<protein>
    <recommendedName>
        <fullName evidence="4">Carboxylic ester hydrolase</fullName>
        <ecNumber evidence="4">3.1.1.-</ecNumber>
    </recommendedName>
</protein>
<dbReference type="Gene3D" id="3.40.50.1820">
    <property type="entry name" value="alpha/beta hydrolase"/>
    <property type="match status" value="1"/>
</dbReference>
<evidence type="ECO:0000259" key="5">
    <source>
        <dbReference type="PROSITE" id="PS51164"/>
    </source>
</evidence>
<feature type="chain" id="PRO_5029036155" description="Carboxylic ester hydrolase" evidence="4">
    <location>
        <begin position="18"/>
        <end position="364"/>
    </location>
</feature>
<dbReference type="PROSITE" id="PS00562">
    <property type="entry name" value="CBM1_1"/>
    <property type="match status" value="1"/>
</dbReference>
<dbReference type="Proteomes" id="UP000054279">
    <property type="component" value="Unassembled WGS sequence"/>
</dbReference>
<dbReference type="InterPro" id="IPR000254">
    <property type="entry name" value="CBD"/>
</dbReference>
<dbReference type="InterPro" id="IPR010126">
    <property type="entry name" value="Esterase_phb"/>
</dbReference>
<proteinExistence type="inferred from homology"/>
<comment type="subcellular location">
    <subcellularLocation>
        <location evidence="4">Secreted</location>
    </subcellularLocation>
</comment>
<keyword evidence="4" id="KW-0624">Polysaccharide degradation</keyword>
<keyword evidence="2 4" id="KW-0732">Signal</keyword>
<comment type="function">
    <text evidence="4">Esterase involved in the hydrolysis of xylan, a major structural heterogeneous polysaccharide found in plant biomass representing the second most abundant polysaccharide in the biosphere, after cellulose.</text>
</comment>
<dbReference type="GO" id="GO:0030248">
    <property type="term" value="F:cellulose binding"/>
    <property type="evidence" value="ECO:0007669"/>
    <property type="project" value="InterPro"/>
</dbReference>
<dbReference type="HOGENOM" id="CLU_027551_1_1_1"/>
<dbReference type="SMART" id="SM00236">
    <property type="entry name" value="fCBD"/>
    <property type="match status" value="1"/>
</dbReference>